<dbReference type="KEGG" id="shs:STEHIDRAFT_126526"/>
<dbReference type="eggNOG" id="ENOG502S2E4">
    <property type="taxonomic scope" value="Eukaryota"/>
</dbReference>
<organism evidence="2 3">
    <name type="scientific">Stereum hirsutum (strain FP-91666)</name>
    <name type="common">White-rot fungus</name>
    <dbReference type="NCBI Taxonomy" id="721885"/>
    <lineage>
        <taxon>Eukaryota</taxon>
        <taxon>Fungi</taxon>
        <taxon>Dikarya</taxon>
        <taxon>Basidiomycota</taxon>
        <taxon>Agaricomycotina</taxon>
        <taxon>Agaricomycetes</taxon>
        <taxon>Russulales</taxon>
        <taxon>Stereaceae</taxon>
        <taxon>Stereum</taxon>
    </lineage>
</organism>
<evidence type="ECO:0000313" key="2">
    <source>
        <dbReference type="EMBL" id="EIM79277.1"/>
    </source>
</evidence>
<protein>
    <recommendedName>
        <fullName evidence="4">Plant expansin</fullName>
    </recommendedName>
</protein>
<evidence type="ECO:0000313" key="3">
    <source>
        <dbReference type="Proteomes" id="UP000053927"/>
    </source>
</evidence>
<dbReference type="Proteomes" id="UP000053927">
    <property type="component" value="Unassembled WGS sequence"/>
</dbReference>
<evidence type="ECO:0008006" key="4">
    <source>
        <dbReference type="Google" id="ProtNLM"/>
    </source>
</evidence>
<dbReference type="CDD" id="cd22191">
    <property type="entry name" value="DPBB_RlpA_EXP_N-like"/>
    <property type="match status" value="1"/>
</dbReference>
<dbReference type="InterPro" id="IPR051477">
    <property type="entry name" value="Expansin_CellWall"/>
</dbReference>
<dbReference type="Gene3D" id="2.40.40.10">
    <property type="entry name" value="RlpA-like domain"/>
    <property type="match status" value="1"/>
</dbReference>
<dbReference type="EMBL" id="JH687406">
    <property type="protein sequence ID" value="EIM79277.1"/>
    <property type="molecule type" value="Genomic_DNA"/>
</dbReference>
<keyword evidence="3" id="KW-1185">Reference proteome</keyword>
<dbReference type="PANTHER" id="PTHR31836:SF28">
    <property type="entry name" value="SRCR DOMAIN-CONTAINING PROTEIN-RELATED"/>
    <property type="match status" value="1"/>
</dbReference>
<name>R7RY46_STEHR</name>
<keyword evidence="1" id="KW-0732">Signal</keyword>
<evidence type="ECO:0000256" key="1">
    <source>
        <dbReference type="ARBA" id="ARBA00022729"/>
    </source>
</evidence>
<dbReference type="GeneID" id="18797780"/>
<dbReference type="PANTHER" id="PTHR31836">
    <property type="match status" value="1"/>
</dbReference>
<dbReference type="OrthoDB" id="623670at2759"/>
<accession>R7RY46</accession>
<sequence>MADANKYTGYSRRHRGMARLSSSEMSSDALQKRFDNARFTFYDVSKGACGTTNVASDFVVALNSDQYGDGYPGPHCGETITITANGKTTTAVIEDECPGCPYAGLDLSRGLFDFFADESAGVIYGSWDFTNGN</sequence>
<dbReference type="RefSeq" id="XP_007311583.1">
    <property type="nucleotide sequence ID" value="XM_007311521.1"/>
</dbReference>
<dbReference type="AlphaFoldDB" id="R7RY46"/>
<gene>
    <name evidence="2" type="ORF">STEHIDRAFT_126526</name>
</gene>
<reference evidence="3" key="1">
    <citation type="journal article" date="2012" name="Science">
        <title>The Paleozoic origin of enzymatic lignin decomposition reconstructed from 31 fungal genomes.</title>
        <authorList>
            <person name="Floudas D."/>
            <person name="Binder M."/>
            <person name="Riley R."/>
            <person name="Barry K."/>
            <person name="Blanchette R.A."/>
            <person name="Henrissat B."/>
            <person name="Martinez A.T."/>
            <person name="Otillar R."/>
            <person name="Spatafora J.W."/>
            <person name="Yadav J.S."/>
            <person name="Aerts A."/>
            <person name="Benoit I."/>
            <person name="Boyd A."/>
            <person name="Carlson A."/>
            <person name="Copeland A."/>
            <person name="Coutinho P.M."/>
            <person name="de Vries R.P."/>
            <person name="Ferreira P."/>
            <person name="Findley K."/>
            <person name="Foster B."/>
            <person name="Gaskell J."/>
            <person name="Glotzer D."/>
            <person name="Gorecki P."/>
            <person name="Heitman J."/>
            <person name="Hesse C."/>
            <person name="Hori C."/>
            <person name="Igarashi K."/>
            <person name="Jurgens J.A."/>
            <person name="Kallen N."/>
            <person name="Kersten P."/>
            <person name="Kohler A."/>
            <person name="Kuees U."/>
            <person name="Kumar T.K.A."/>
            <person name="Kuo A."/>
            <person name="LaButti K."/>
            <person name="Larrondo L.F."/>
            <person name="Lindquist E."/>
            <person name="Ling A."/>
            <person name="Lombard V."/>
            <person name="Lucas S."/>
            <person name="Lundell T."/>
            <person name="Martin R."/>
            <person name="McLaughlin D.J."/>
            <person name="Morgenstern I."/>
            <person name="Morin E."/>
            <person name="Murat C."/>
            <person name="Nagy L.G."/>
            <person name="Nolan M."/>
            <person name="Ohm R.A."/>
            <person name="Patyshakuliyeva A."/>
            <person name="Rokas A."/>
            <person name="Ruiz-Duenas F.J."/>
            <person name="Sabat G."/>
            <person name="Salamov A."/>
            <person name="Samejima M."/>
            <person name="Schmutz J."/>
            <person name="Slot J.C."/>
            <person name="St John F."/>
            <person name="Stenlid J."/>
            <person name="Sun H."/>
            <person name="Sun S."/>
            <person name="Syed K."/>
            <person name="Tsang A."/>
            <person name="Wiebenga A."/>
            <person name="Young D."/>
            <person name="Pisabarro A."/>
            <person name="Eastwood D.C."/>
            <person name="Martin F."/>
            <person name="Cullen D."/>
            <person name="Grigoriev I.V."/>
            <person name="Hibbett D.S."/>
        </authorList>
    </citation>
    <scope>NUCLEOTIDE SEQUENCE [LARGE SCALE GENOMIC DNA]</scope>
    <source>
        <strain evidence="3">FP-91666</strain>
    </source>
</reference>
<dbReference type="SUPFAM" id="SSF50685">
    <property type="entry name" value="Barwin-like endoglucanases"/>
    <property type="match status" value="1"/>
</dbReference>
<dbReference type="OMA" id="AVIEDEC"/>
<proteinExistence type="predicted"/>
<dbReference type="InterPro" id="IPR036908">
    <property type="entry name" value="RlpA-like_sf"/>
</dbReference>